<proteinExistence type="predicted"/>
<dbReference type="KEGG" id="bgd:bgla_1g18900"/>
<dbReference type="InterPro" id="IPR043733">
    <property type="entry name" value="DUF5677"/>
</dbReference>
<gene>
    <name evidence="1" type="ordered locus">bgla_1g18900</name>
</gene>
<keyword evidence="2" id="KW-1185">Reference proteome</keyword>
<organism evidence="1 2">
    <name type="scientific">Burkholderia gladioli (strain BSR3)</name>
    <dbReference type="NCBI Taxonomy" id="999541"/>
    <lineage>
        <taxon>Bacteria</taxon>
        <taxon>Pseudomonadati</taxon>
        <taxon>Pseudomonadota</taxon>
        <taxon>Betaproteobacteria</taxon>
        <taxon>Burkholderiales</taxon>
        <taxon>Burkholderiaceae</taxon>
        <taxon>Burkholderia</taxon>
    </lineage>
</organism>
<dbReference type="RefSeq" id="WP_013697864.1">
    <property type="nucleotide sequence ID" value="NC_015381.1"/>
</dbReference>
<dbReference type="eggNOG" id="ENOG5033CZY">
    <property type="taxonomic scope" value="Bacteria"/>
</dbReference>
<dbReference type="EMBL" id="CP002599">
    <property type="protein sequence ID" value="AEA60530.1"/>
    <property type="molecule type" value="Genomic_DNA"/>
</dbReference>
<evidence type="ECO:0000313" key="1">
    <source>
        <dbReference type="EMBL" id="AEA60530.1"/>
    </source>
</evidence>
<sequence>MPDFTEVGFLGDDLSKFRENIRAKHAIGFRHMEQANALAMRIMWTLPLADLDEAMAHAIMCYARAVQNFQGVILMSERGAITEARILLRALAETLFLALGMFEKPDMLALLQEDAAAHRKGVANAIIQMNIAGQTGADLSCFEQVVNDVTAQYGNKPRSIKWSALAYEVGVGNIHEAAYRFTSGDAAHATLESLNRHLQAQEVDDLHQFIFNPTDDDLGWTFHAGLASMVKLMELAVTKLGANQFEQELQNLIIELRVYFEAI</sequence>
<dbReference type="HOGENOM" id="CLU_1056352_0_0_4"/>
<dbReference type="Pfam" id="PF18928">
    <property type="entry name" value="DUF5677"/>
    <property type="match status" value="1"/>
</dbReference>
<accession>F2LCJ7</accession>
<reference evidence="1 2" key="1">
    <citation type="journal article" date="2011" name="J. Bacteriol.">
        <title>Complete genome sequence of Burkholderia gladioli BSR3.</title>
        <authorList>
            <person name="Seo Y.S."/>
            <person name="Lim J."/>
            <person name="Choi B.S."/>
            <person name="Kim H."/>
            <person name="Goo E."/>
            <person name="Lee B."/>
            <person name="Lim J.S."/>
            <person name="Choi I.Y."/>
            <person name="Moon J.S."/>
            <person name="Kim J."/>
            <person name="Hwang I."/>
        </authorList>
    </citation>
    <scope>NUCLEOTIDE SEQUENCE [LARGE SCALE GENOMIC DNA]</scope>
    <source>
        <strain evidence="1 2">BSR3</strain>
    </source>
</reference>
<dbReference type="AlphaFoldDB" id="F2LCJ7"/>
<protein>
    <submittedName>
        <fullName evidence="1">Uncharacterized protein</fullName>
    </submittedName>
</protein>
<evidence type="ECO:0000313" key="2">
    <source>
        <dbReference type="Proteomes" id="UP000008316"/>
    </source>
</evidence>
<name>F2LCJ7_BURGS</name>
<dbReference type="Proteomes" id="UP000008316">
    <property type="component" value="Chromosome 1"/>
</dbReference>